<gene>
    <name evidence="2" type="ORF">FPZ08_00955</name>
</gene>
<dbReference type="Proteomes" id="UP000315364">
    <property type="component" value="Chromosome"/>
</dbReference>
<dbReference type="Gene3D" id="3.90.1200.10">
    <property type="match status" value="1"/>
</dbReference>
<evidence type="ECO:0000313" key="2">
    <source>
        <dbReference type="EMBL" id="QDZ09437.1"/>
    </source>
</evidence>
<name>A0A5B8LME8_9HYPH</name>
<dbReference type="KEGG" id="dea:FPZ08_00955"/>
<reference evidence="2 3" key="1">
    <citation type="submission" date="2019-07" db="EMBL/GenBank/DDBJ databases">
        <title>Full genome sequence of Devosia sp. Gsoil 520.</title>
        <authorList>
            <person name="Im W.-T."/>
        </authorList>
    </citation>
    <scope>NUCLEOTIDE SEQUENCE [LARGE SCALE GENOMIC DNA]</scope>
    <source>
        <strain evidence="2 3">Gsoil 520</strain>
    </source>
</reference>
<sequence length="291" mass="32596">MPASEFTLEGLRDIIVGRFPELADERCIMISEGWDSVAVDVGDRIIFKFPRHPHGEAALRREVAILGLVGAAVSMRVPVLGLFETPRIFSRHDKIPGEHLVTTQYDALDERSRQRLGEVMGQFYAELHRIELADATASGALPVETWLGAEEILRRIQPVLPQALRPFAETTMARWAELAPEPLGMTYGFFDGHGWNMAFDHAAGRLNGIYDFADSGIGPRHQEFIYSNLISADLTARIITAYEGHTGLSIDRDRVDLLTAVHRLWELAMEAHLPAHIDGLLAVLWAWAERR</sequence>
<feature type="domain" description="Aminoglycoside phosphotransferase" evidence="1">
    <location>
        <begin position="30"/>
        <end position="257"/>
    </location>
</feature>
<dbReference type="SUPFAM" id="SSF56112">
    <property type="entry name" value="Protein kinase-like (PK-like)"/>
    <property type="match status" value="1"/>
</dbReference>
<evidence type="ECO:0000259" key="1">
    <source>
        <dbReference type="Pfam" id="PF01636"/>
    </source>
</evidence>
<keyword evidence="2" id="KW-0808">Transferase</keyword>
<keyword evidence="3" id="KW-1185">Reference proteome</keyword>
<dbReference type="PANTHER" id="PTHR21310">
    <property type="entry name" value="AMINOGLYCOSIDE PHOSPHOTRANSFERASE-RELATED-RELATED"/>
    <property type="match status" value="1"/>
</dbReference>
<protein>
    <submittedName>
        <fullName evidence="2">Aminoglycoside phosphotransferase family protein</fullName>
    </submittedName>
</protein>
<proteinExistence type="predicted"/>
<dbReference type="RefSeq" id="WP_146288248.1">
    <property type="nucleotide sequence ID" value="NZ_CP042304.1"/>
</dbReference>
<dbReference type="EMBL" id="CP042304">
    <property type="protein sequence ID" value="QDZ09437.1"/>
    <property type="molecule type" value="Genomic_DNA"/>
</dbReference>
<dbReference type="GO" id="GO:0016740">
    <property type="term" value="F:transferase activity"/>
    <property type="evidence" value="ECO:0007669"/>
    <property type="project" value="UniProtKB-KW"/>
</dbReference>
<accession>A0A5B8LME8</accession>
<organism evidence="2 3">
    <name type="scientific">Devosia ginsengisoli</name>
    <dbReference type="NCBI Taxonomy" id="400770"/>
    <lineage>
        <taxon>Bacteria</taxon>
        <taxon>Pseudomonadati</taxon>
        <taxon>Pseudomonadota</taxon>
        <taxon>Alphaproteobacteria</taxon>
        <taxon>Hyphomicrobiales</taxon>
        <taxon>Devosiaceae</taxon>
        <taxon>Devosia</taxon>
    </lineage>
</organism>
<dbReference type="InterPro" id="IPR051678">
    <property type="entry name" value="AGP_Transferase"/>
</dbReference>
<dbReference type="OrthoDB" id="1550312at2"/>
<dbReference type="Gene3D" id="3.30.200.20">
    <property type="entry name" value="Phosphorylase Kinase, domain 1"/>
    <property type="match status" value="1"/>
</dbReference>
<dbReference type="PANTHER" id="PTHR21310:SF15">
    <property type="entry name" value="AMINOGLYCOSIDE PHOSPHOTRANSFERASE DOMAIN-CONTAINING PROTEIN"/>
    <property type="match status" value="1"/>
</dbReference>
<dbReference type="InterPro" id="IPR002575">
    <property type="entry name" value="Aminoglycoside_PTrfase"/>
</dbReference>
<evidence type="ECO:0000313" key="3">
    <source>
        <dbReference type="Proteomes" id="UP000315364"/>
    </source>
</evidence>
<dbReference type="Pfam" id="PF01636">
    <property type="entry name" value="APH"/>
    <property type="match status" value="1"/>
</dbReference>
<dbReference type="InterPro" id="IPR011009">
    <property type="entry name" value="Kinase-like_dom_sf"/>
</dbReference>
<dbReference type="AlphaFoldDB" id="A0A5B8LME8"/>